<protein>
    <submittedName>
        <fullName evidence="5">Branched-chain amino acid transport system substrate-binding protein</fullName>
    </submittedName>
</protein>
<dbReference type="PANTHER" id="PTHR30483:SF6">
    <property type="entry name" value="PERIPLASMIC BINDING PROTEIN OF ABC TRANSPORTER FOR NATURAL AMINO ACIDS"/>
    <property type="match status" value="1"/>
</dbReference>
<dbReference type="RefSeq" id="WP_080134706.1">
    <property type="nucleotide sequence ID" value="NZ_LWIG01000007.1"/>
</dbReference>
<dbReference type="STRING" id="1399419.A5906_26500"/>
<dbReference type="InterPro" id="IPR006311">
    <property type="entry name" value="TAT_signal"/>
</dbReference>
<dbReference type="OrthoDB" id="9762849at2"/>
<comment type="similarity">
    <text evidence="1">Belongs to the leucine-binding protein family.</text>
</comment>
<dbReference type="AlphaFoldDB" id="A0A560JYM6"/>
<reference evidence="5 6" key="1">
    <citation type="submission" date="2019-06" db="EMBL/GenBank/DDBJ databases">
        <title>Genomic Encyclopedia of Type Strains, Phase IV (KMG-V): Genome sequencing to study the core and pangenomes of soil and plant-associated prokaryotes.</title>
        <authorList>
            <person name="Whitman W."/>
        </authorList>
    </citation>
    <scope>NUCLEOTIDE SEQUENCE [LARGE SCALE GENOMIC DNA]</scope>
    <source>
        <strain evidence="5 6">BR 10556</strain>
    </source>
</reference>
<evidence type="ECO:0000256" key="3">
    <source>
        <dbReference type="ARBA" id="ARBA00022970"/>
    </source>
</evidence>
<dbReference type="PANTHER" id="PTHR30483">
    <property type="entry name" value="LEUCINE-SPECIFIC-BINDING PROTEIN"/>
    <property type="match status" value="1"/>
</dbReference>
<dbReference type="EMBL" id="VITW01000004">
    <property type="protein sequence ID" value="TWB76161.1"/>
    <property type="molecule type" value="Genomic_DNA"/>
</dbReference>
<accession>A0A560JYM6</accession>
<proteinExistence type="inferred from homology"/>
<dbReference type="Gene3D" id="3.40.50.2300">
    <property type="match status" value="2"/>
</dbReference>
<evidence type="ECO:0000313" key="5">
    <source>
        <dbReference type="EMBL" id="TWB76161.1"/>
    </source>
</evidence>
<evidence type="ECO:0000313" key="6">
    <source>
        <dbReference type="Proteomes" id="UP000315914"/>
    </source>
</evidence>
<dbReference type="CDD" id="cd06332">
    <property type="entry name" value="PBP1_aromatic_compounds-like"/>
    <property type="match status" value="1"/>
</dbReference>
<keyword evidence="2" id="KW-0732">Signal</keyword>
<dbReference type="SUPFAM" id="SSF53822">
    <property type="entry name" value="Periplasmic binding protein-like I"/>
    <property type="match status" value="1"/>
</dbReference>
<dbReference type="Proteomes" id="UP000315914">
    <property type="component" value="Unassembled WGS sequence"/>
</dbReference>
<feature type="domain" description="Leucine-binding protein" evidence="4">
    <location>
        <begin position="31"/>
        <end position="371"/>
    </location>
</feature>
<dbReference type="InterPro" id="IPR028082">
    <property type="entry name" value="Peripla_BP_I"/>
</dbReference>
<dbReference type="Pfam" id="PF13458">
    <property type="entry name" value="Peripla_BP_6"/>
    <property type="match status" value="1"/>
</dbReference>
<keyword evidence="3" id="KW-0029">Amino-acid transport</keyword>
<name>A0A560JYM6_9BRAD</name>
<sequence length="422" mass="46097">MKLSRRTMLKGLALGGSQILGMPSIVKAQEPIRIGVLDIFSGAFSPFGPQLKLGISAFLGERNKALLGRPVELLLYDTQGQPSRAVEQTQRAVFDDKAHLLLGPVTSIEAFAVNSFLAAKQIQIPVFGTSVGGELTQRLINPSHLRITSTASQSTYPLADFAAKELRYRSIMIVADDNPLGWEISGGFQRVFEDAGGRITQRIWVPAVQSDYTDVLKQLGSHADAIFVALLGGRGVNFIQQTRRSGISSPLLANFSNMDAAVLERIPGGDELLGTISSTWYLPDFEIASNEIFASRMRADFGAPPGLNAAAAYTSGAVLEEGLRQVGGAIEDKFKFMEILRNSVVFDTIRGPIRFDERGNAIATIYIARATRGYRSDASVIGSAPIKKYPFVSQFWTYEPSSFLSSPPFSRDYPPARYLDRF</sequence>
<dbReference type="GO" id="GO:0006865">
    <property type="term" value="P:amino acid transport"/>
    <property type="evidence" value="ECO:0007669"/>
    <property type="project" value="UniProtKB-KW"/>
</dbReference>
<evidence type="ECO:0000256" key="1">
    <source>
        <dbReference type="ARBA" id="ARBA00010062"/>
    </source>
</evidence>
<evidence type="ECO:0000259" key="4">
    <source>
        <dbReference type="Pfam" id="PF13458"/>
    </source>
</evidence>
<evidence type="ECO:0000256" key="2">
    <source>
        <dbReference type="ARBA" id="ARBA00022729"/>
    </source>
</evidence>
<dbReference type="PROSITE" id="PS51318">
    <property type="entry name" value="TAT"/>
    <property type="match status" value="1"/>
</dbReference>
<organism evidence="5 6">
    <name type="scientific">Bradyrhizobium sacchari</name>
    <dbReference type="NCBI Taxonomy" id="1399419"/>
    <lineage>
        <taxon>Bacteria</taxon>
        <taxon>Pseudomonadati</taxon>
        <taxon>Pseudomonadota</taxon>
        <taxon>Alphaproteobacteria</taxon>
        <taxon>Hyphomicrobiales</taxon>
        <taxon>Nitrobacteraceae</taxon>
        <taxon>Bradyrhizobium</taxon>
    </lineage>
</organism>
<keyword evidence="6" id="KW-1185">Reference proteome</keyword>
<comment type="caution">
    <text evidence="5">The sequence shown here is derived from an EMBL/GenBank/DDBJ whole genome shotgun (WGS) entry which is preliminary data.</text>
</comment>
<keyword evidence="3" id="KW-0813">Transport</keyword>
<dbReference type="InterPro" id="IPR051010">
    <property type="entry name" value="BCAA_transport"/>
</dbReference>
<dbReference type="InterPro" id="IPR028081">
    <property type="entry name" value="Leu-bd"/>
</dbReference>
<gene>
    <name evidence="5" type="ORF">FBZ95_104342</name>
</gene>